<keyword evidence="6" id="KW-0187">Copper transport</keyword>
<dbReference type="InterPro" id="IPR007274">
    <property type="entry name" value="Cop_transporter"/>
</dbReference>
<keyword evidence="4 6" id="KW-1133">Transmembrane helix</keyword>
<evidence type="ECO:0000256" key="2">
    <source>
        <dbReference type="ARBA" id="ARBA00006921"/>
    </source>
</evidence>
<proteinExistence type="inferred from homology"/>
<evidence type="ECO:0000313" key="8">
    <source>
        <dbReference type="EMBL" id="PKY06449.1"/>
    </source>
</evidence>
<sequence length="228" mass="24917">MEQHAMHSITTTATTAMSTSSSSPEMGKHAGMHMSSCKISMLWNWNTIDSCFLSSTWHITSNSEFAGSCIGVICLVLVLELLRRIGREYDAFIIRRARLVQHNQYLSLSLSPADTSTTAQAPAPDTCIPSSSRPPSPPNGPKPALATTTEAAAGPPTIRPTPTEQLIRALLHTLQFAVAYFIMLLAMYFNGYIIICIFIGAFLGAFIFSWEGLSLGGDSCYKMLWMID</sequence>
<dbReference type="GeneID" id="36548508"/>
<dbReference type="GO" id="GO:0016020">
    <property type="term" value="C:membrane"/>
    <property type="evidence" value="ECO:0007669"/>
    <property type="project" value="UniProtKB-SubCell"/>
</dbReference>
<reference evidence="8" key="1">
    <citation type="submission" date="2016-12" db="EMBL/GenBank/DDBJ databases">
        <title>The genomes of Aspergillus section Nigri reveals drivers in fungal speciation.</title>
        <authorList>
            <consortium name="DOE Joint Genome Institute"/>
            <person name="Vesth T.C."/>
            <person name="Nybo J."/>
            <person name="Theobald S."/>
            <person name="Brandl J."/>
            <person name="Frisvad J.C."/>
            <person name="Nielsen K.F."/>
            <person name="Lyhne E.K."/>
            <person name="Kogle M.E."/>
            <person name="Kuo A."/>
            <person name="Riley R."/>
            <person name="Clum A."/>
            <person name="Nolan M."/>
            <person name="Lipzen A."/>
            <person name="Salamov A."/>
            <person name="Henrissat B."/>
            <person name="Wiebenga A."/>
            <person name="De vries R.P."/>
            <person name="Grigoriev I.V."/>
            <person name="Mortensen U.H."/>
            <person name="Andersen M.R."/>
            <person name="Baker S.E."/>
        </authorList>
    </citation>
    <scope>NUCLEOTIDE SEQUENCE</scope>
    <source>
        <strain evidence="8">IBT 28561</strain>
    </source>
</reference>
<evidence type="ECO:0000256" key="3">
    <source>
        <dbReference type="ARBA" id="ARBA00022692"/>
    </source>
</evidence>
<gene>
    <name evidence="8" type="ORF">P168DRAFT_325317</name>
</gene>
<comment type="subcellular location">
    <subcellularLocation>
        <location evidence="1 6">Membrane</location>
        <topology evidence="1 6">Multi-pass membrane protein</topology>
    </subcellularLocation>
</comment>
<accession>A0A2I1D9A4</accession>
<keyword evidence="6" id="KW-0186">Copper</keyword>
<keyword evidence="6" id="KW-0813">Transport</keyword>
<organism evidence="8 9">
    <name type="scientific">Aspergillus campestris (strain IBT 28561)</name>
    <dbReference type="NCBI Taxonomy" id="1392248"/>
    <lineage>
        <taxon>Eukaryota</taxon>
        <taxon>Fungi</taxon>
        <taxon>Dikarya</taxon>
        <taxon>Ascomycota</taxon>
        <taxon>Pezizomycotina</taxon>
        <taxon>Eurotiomycetes</taxon>
        <taxon>Eurotiomycetidae</taxon>
        <taxon>Eurotiales</taxon>
        <taxon>Aspergillaceae</taxon>
        <taxon>Aspergillus</taxon>
        <taxon>Aspergillus subgen. Circumdati</taxon>
    </lineage>
</organism>
<keyword evidence="6" id="KW-0406">Ion transport</keyword>
<keyword evidence="9" id="KW-1185">Reference proteome</keyword>
<comment type="similarity">
    <text evidence="2 6">Belongs to the copper transporter (Ctr) (TC 1.A.56) family. SLC31A subfamily.</text>
</comment>
<dbReference type="OrthoDB" id="161814at2759"/>
<keyword evidence="3 6" id="KW-0812">Transmembrane</keyword>
<feature type="region of interest" description="Disordered" evidence="7">
    <location>
        <begin position="114"/>
        <end position="157"/>
    </location>
</feature>
<dbReference type="PANTHER" id="PTHR12483:SF73">
    <property type="entry name" value="COPPER TRANSPORT PROTEIN CTR3"/>
    <property type="match status" value="1"/>
</dbReference>
<evidence type="ECO:0000256" key="4">
    <source>
        <dbReference type="ARBA" id="ARBA00022989"/>
    </source>
</evidence>
<dbReference type="PANTHER" id="PTHR12483">
    <property type="entry name" value="SOLUTE CARRIER FAMILY 31 COPPER TRANSPORTERS"/>
    <property type="match status" value="1"/>
</dbReference>
<evidence type="ECO:0000256" key="6">
    <source>
        <dbReference type="RuleBase" id="RU367022"/>
    </source>
</evidence>
<evidence type="ECO:0000256" key="5">
    <source>
        <dbReference type="ARBA" id="ARBA00023136"/>
    </source>
</evidence>
<feature type="compositionally biased region" description="Pro residues" evidence="7">
    <location>
        <begin position="132"/>
        <end position="141"/>
    </location>
</feature>
<comment type="caution">
    <text evidence="8">The sequence shown here is derived from an EMBL/GenBank/DDBJ whole genome shotgun (WGS) entry which is preliminary data.</text>
</comment>
<dbReference type="EMBL" id="MSFM01000003">
    <property type="protein sequence ID" value="PKY06449.1"/>
    <property type="molecule type" value="Genomic_DNA"/>
</dbReference>
<dbReference type="Pfam" id="PF04145">
    <property type="entry name" value="Ctr"/>
    <property type="match status" value="1"/>
</dbReference>
<dbReference type="RefSeq" id="XP_024695043.1">
    <property type="nucleotide sequence ID" value="XM_024840984.1"/>
</dbReference>
<dbReference type="Proteomes" id="UP000234254">
    <property type="component" value="Unassembled WGS sequence"/>
</dbReference>
<evidence type="ECO:0000256" key="1">
    <source>
        <dbReference type="ARBA" id="ARBA00004141"/>
    </source>
</evidence>
<feature type="compositionally biased region" description="Low complexity" evidence="7">
    <location>
        <begin position="1"/>
        <end position="23"/>
    </location>
</feature>
<name>A0A2I1D9A4_ASPC2</name>
<protein>
    <recommendedName>
        <fullName evidence="6">Copper transport protein</fullName>
    </recommendedName>
</protein>
<keyword evidence="5 6" id="KW-0472">Membrane</keyword>
<evidence type="ECO:0000256" key="7">
    <source>
        <dbReference type="SAM" id="MobiDB-lite"/>
    </source>
</evidence>
<evidence type="ECO:0000313" key="9">
    <source>
        <dbReference type="Proteomes" id="UP000234254"/>
    </source>
</evidence>
<feature type="transmembrane region" description="Helical" evidence="6">
    <location>
        <begin position="192"/>
        <end position="213"/>
    </location>
</feature>
<feature type="compositionally biased region" description="Low complexity" evidence="7">
    <location>
        <begin position="142"/>
        <end position="156"/>
    </location>
</feature>
<dbReference type="AlphaFoldDB" id="A0A2I1D9A4"/>
<dbReference type="VEuPathDB" id="FungiDB:P168DRAFT_325317"/>
<feature type="region of interest" description="Disordered" evidence="7">
    <location>
        <begin position="1"/>
        <end position="26"/>
    </location>
</feature>
<dbReference type="GO" id="GO:0005375">
    <property type="term" value="F:copper ion transmembrane transporter activity"/>
    <property type="evidence" value="ECO:0007669"/>
    <property type="project" value="UniProtKB-UniRule"/>
</dbReference>